<dbReference type="AlphaFoldDB" id="A0A090QNJ5"/>
<sequence>MKIAIAILNWNGLSLLKEYLPEVVKYSNEHPIYIIDNASTDDSVQWIKSHYENKVEIIILDQNYGYSGGYNRGIDKIKEEWICLLNSDVRVTENWLEPITNAIERYPKLAACQPKILDDKQKELFEYAGAAGGFLDRFGYPYCRGRVFDTIEQDYGQYDTVVDIDWASGACLFVNKTVFTAAGRLDEDFFAHQEEIDLCWRIKLLDKEIKVIPSSQVYHKGGATLSYTNPKKTYLNFRNSLFVQVKNNHHSLWLLHLFIRMVLDGLAAFKLWSDYGFTFFVAVLKAHKDFYLSLGKFVNKRKAIKKQSVVENVSLTSFSVVFKYYFWKKTRYQDL</sequence>
<proteinExistence type="inferred from homology"/>
<dbReference type="InterPro" id="IPR029044">
    <property type="entry name" value="Nucleotide-diphossugar_trans"/>
</dbReference>
<keyword evidence="2" id="KW-0328">Glycosyltransferase</keyword>
<comment type="caution">
    <text evidence="5">The sequence shown here is derived from an EMBL/GenBank/DDBJ whole genome shotgun (WGS) entry which is preliminary data.</text>
</comment>
<gene>
    <name evidence="5" type="ORF">JCM19294_562</name>
</gene>
<name>A0A090QNJ5_9FLAO</name>
<comment type="similarity">
    <text evidence="1">Belongs to the glycosyltransferase 2 family.</text>
</comment>
<protein>
    <submittedName>
        <fullName evidence="5">Glycosyltransferase</fullName>
    </submittedName>
</protein>
<dbReference type="GO" id="GO:0016757">
    <property type="term" value="F:glycosyltransferase activity"/>
    <property type="evidence" value="ECO:0007669"/>
    <property type="project" value="UniProtKB-KW"/>
</dbReference>
<evidence type="ECO:0000313" key="5">
    <source>
        <dbReference type="EMBL" id="GAK97056.1"/>
    </source>
</evidence>
<dbReference type="CDD" id="cd04186">
    <property type="entry name" value="GT_2_like_c"/>
    <property type="match status" value="1"/>
</dbReference>
<dbReference type="EMBL" id="BBML01000004">
    <property type="protein sequence ID" value="GAK97056.1"/>
    <property type="molecule type" value="Genomic_DNA"/>
</dbReference>
<dbReference type="RefSeq" id="WP_042278623.1">
    <property type="nucleotide sequence ID" value="NZ_BBML01000004.1"/>
</dbReference>
<organism evidence="5 6">
    <name type="scientific">Nonlabens tegetincola</name>
    <dbReference type="NCBI Taxonomy" id="323273"/>
    <lineage>
        <taxon>Bacteria</taxon>
        <taxon>Pseudomonadati</taxon>
        <taxon>Bacteroidota</taxon>
        <taxon>Flavobacteriia</taxon>
        <taxon>Flavobacteriales</taxon>
        <taxon>Flavobacteriaceae</taxon>
        <taxon>Nonlabens</taxon>
    </lineage>
</organism>
<dbReference type="Gene3D" id="3.90.550.10">
    <property type="entry name" value="Spore Coat Polysaccharide Biosynthesis Protein SpsA, Chain A"/>
    <property type="match status" value="1"/>
</dbReference>
<reference evidence="5" key="1">
    <citation type="journal article" date="2014" name="Genome Announc.">
        <title>Draft Genome Sequences of Marine Flavobacterium Nonlabens Strains NR17, NR24, NR27, NR32, NR33, and Ara13.</title>
        <authorList>
            <person name="Nakanishi M."/>
            <person name="Meirelles P."/>
            <person name="Suzuki R."/>
            <person name="Takatani N."/>
            <person name="Mino S."/>
            <person name="Suda W."/>
            <person name="Oshima K."/>
            <person name="Hattori M."/>
            <person name="Ohkuma M."/>
            <person name="Hosokawa M."/>
            <person name="Miyashita K."/>
            <person name="Thompson F.L."/>
            <person name="Niwa A."/>
            <person name="Sawabe T."/>
            <person name="Sawabe T."/>
        </authorList>
    </citation>
    <scope>NUCLEOTIDE SEQUENCE [LARGE SCALE GENOMIC DNA]</scope>
    <source>
        <strain evidence="5">JCM 19294</strain>
    </source>
</reference>
<evidence type="ECO:0000256" key="3">
    <source>
        <dbReference type="ARBA" id="ARBA00022679"/>
    </source>
</evidence>
<keyword evidence="6" id="KW-1185">Reference proteome</keyword>
<dbReference type="eggNOG" id="COG1216">
    <property type="taxonomic scope" value="Bacteria"/>
</dbReference>
<dbReference type="InterPro" id="IPR001173">
    <property type="entry name" value="Glyco_trans_2-like"/>
</dbReference>
<dbReference type="Proteomes" id="UP000029221">
    <property type="component" value="Unassembled WGS sequence"/>
</dbReference>
<keyword evidence="3 5" id="KW-0808">Transferase</keyword>
<evidence type="ECO:0000259" key="4">
    <source>
        <dbReference type="Pfam" id="PF00535"/>
    </source>
</evidence>
<dbReference type="PANTHER" id="PTHR43179">
    <property type="entry name" value="RHAMNOSYLTRANSFERASE WBBL"/>
    <property type="match status" value="1"/>
</dbReference>
<accession>A0A090QNJ5</accession>
<feature type="domain" description="Glycosyltransferase 2-like" evidence="4">
    <location>
        <begin position="9"/>
        <end position="114"/>
    </location>
</feature>
<dbReference type="SUPFAM" id="SSF53448">
    <property type="entry name" value="Nucleotide-diphospho-sugar transferases"/>
    <property type="match status" value="1"/>
</dbReference>
<dbReference type="PANTHER" id="PTHR43179:SF12">
    <property type="entry name" value="GALACTOFURANOSYLTRANSFERASE GLFT2"/>
    <property type="match status" value="1"/>
</dbReference>
<evidence type="ECO:0000256" key="2">
    <source>
        <dbReference type="ARBA" id="ARBA00022676"/>
    </source>
</evidence>
<evidence type="ECO:0000256" key="1">
    <source>
        <dbReference type="ARBA" id="ARBA00006739"/>
    </source>
</evidence>
<dbReference type="Pfam" id="PF00535">
    <property type="entry name" value="Glycos_transf_2"/>
    <property type="match status" value="1"/>
</dbReference>
<evidence type="ECO:0000313" key="6">
    <source>
        <dbReference type="Proteomes" id="UP000029221"/>
    </source>
</evidence>
<dbReference type="STRING" id="319236.BST91_04145"/>